<dbReference type="InterPro" id="IPR006047">
    <property type="entry name" value="GH13_cat_dom"/>
</dbReference>
<proteinExistence type="inferred from homology"/>
<comment type="caution">
    <text evidence="8">The sequence shown here is derived from an EMBL/GenBank/DDBJ whole genome shotgun (WGS) entry which is preliminary data.</text>
</comment>
<evidence type="ECO:0000313" key="9">
    <source>
        <dbReference type="Proteomes" id="UP000028547"/>
    </source>
</evidence>
<protein>
    <recommendedName>
        <fullName evidence="6">Alpha-1,4-glucan:maltose-1-phosphate maltosyltransferase</fullName>
        <shortName evidence="6">GMPMT</shortName>
        <ecNumber evidence="6">2.4.99.16</ecNumber>
    </recommendedName>
    <alternativeName>
        <fullName evidence="6">(1-&gt;4)-alpha-D-glucan:maltose-1-phosphate alpha-D-maltosyltransferase</fullName>
    </alternativeName>
</protein>
<keyword evidence="2 6" id="KW-0328">Glycosyltransferase</keyword>
<dbReference type="Pfam" id="PF21702">
    <property type="entry name" value="GLGE_C"/>
    <property type="match status" value="1"/>
</dbReference>
<dbReference type="CDD" id="cd11344">
    <property type="entry name" value="AmyAc_GlgE_like"/>
    <property type="match status" value="1"/>
</dbReference>
<feature type="active site" description="Proton donor" evidence="6">
    <location>
        <position position="415"/>
    </location>
</feature>
<sequence length="666" mass="76362">MSERIGSTVIENVRPQLDAGRWPVKRVEGESLTVKADIFKEGHDVLVAVVRWRQSAPKEQVTEWAEVPMVSKGNDLWEAEFPLARNGRYEFTVEAWPDLFATWVTEIKRKVDVGRDVRSELLEGGAMLRAHAERAQKAGSPDEARRLTEAAALFDKGMSPNAIAAAMDPGLALTASRYVDRTLATRYDRVLEVFVDRERAQFSSWYEFFPRSALRDGRTHGTFRDAEKWLPYVQSLGFDVIYLPPIHPIGRTARKGKNNSLTAGPEDVGSPWAIGATEGGHKAVHPKLGTLEDFRRFVQAANALGIEIALDLAYQCSPDHPYVKEHPEWFLHRPDGTIKTAENPPKRYEDIVNFDWMGPGRTTLWPELKSVVMHWVEQGVRIFRVDNPHTKPLPFWAWLIREVHSVRPDIVFLSEAFTRPKVMKALAKLGFQQSYTYFTWRNFKQEMEEYLTELTSPPVADFMRGNLWPNTPDILPEFLQRSGPGGFRLRAAMAATLSSTWGMYCGYELCEGTPVKPGKEEYLDSEKYELKAWDLDRPGNIRDYIARLNAIRRQHRAFQLYSNLRFFPSDNEQVMFSLKRTPDGSSQVLVAVSFDPYHAQESVLHVPLKELGIQPDETYQVHELMTDERSLWQGPTAHVRLTPEQPAAIWAVYRFRRSEQAFDYYE</sequence>
<dbReference type="PANTHER" id="PTHR47786:SF2">
    <property type="entry name" value="GLYCOSYL HYDROLASE FAMILY 13 CATALYTIC DOMAIN-CONTAINING PROTEIN"/>
    <property type="match status" value="1"/>
</dbReference>
<dbReference type="EMBL" id="JPMI01000305">
    <property type="protein sequence ID" value="KFA88051.1"/>
    <property type="molecule type" value="Genomic_DNA"/>
</dbReference>
<evidence type="ECO:0000259" key="7">
    <source>
        <dbReference type="SMART" id="SM00642"/>
    </source>
</evidence>
<feature type="binding site" evidence="6">
    <location>
        <begin position="527"/>
        <end position="528"/>
    </location>
    <ligand>
        <name>alpha-maltose 1-phosphate</name>
        <dbReference type="ChEBI" id="CHEBI:63576"/>
    </ligand>
</feature>
<dbReference type="AlphaFoldDB" id="A0A084SHW6"/>
<comment type="function">
    <text evidence="6">Maltosyltransferase that uses maltose 1-phosphate (M1P) as the sugar donor to elongate linear or branched alpha-(1-&gt;4)-glucans. Is involved in a branched alpha-glucan biosynthetic pathway from trehalose, together with TreS, Mak and GlgB.</text>
</comment>
<dbReference type="InterPro" id="IPR017853">
    <property type="entry name" value="GH"/>
</dbReference>
<evidence type="ECO:0000256" key="4">
    <source>
        <dbReference type="ARBA" id="ARBA00023277"/>
    </source>
</evidence>
<feature type="domain" description="Glycosyl hydrolase family 13 catalytic" evidence="7">
    <location>
        <begin position="207"/>
        <end position="552"/>
    </location>
</feature>
<evidence type="ECO:0000256" key="3">
    <source>
        <dbReference type="ARBA" id="ARBA00022679"/>
    </source>
</evidence>
<dbReference type="HAMAP" id="MF_02124">
    <property type="entry name" value="GlgE"/>
    <property type="match status" value="1"/>
</dbReference>
<comment type="similarity">
    <text evidence="6">Belongs to the glycosyl hydrolase 13 family. GlgE subfamily.</text>
</comment>
<dbReference type="GO" id="GO:0016758">
    <property type="term" value="F:hexosyltransferase activity"/>
    <property type="evidence" value="ECO:0007669"/>
    <property type="project" value="UniProtKB-UniRule"/>
</dbReference>
<comment type="subunit">
    <text evidence="1 6">Homodimer.</text>
</comment>
<comment type="catalytic activity">
    <reaction evidence="5 6">
        <text>alpha-maltose 1-phosphate + [(1-&gt;4)-alpha-D-glucosyl](n) = [(1-&gt;4)-alpha-D-glucosyl](n+2) + phosphate</text>
        <dbReference type="Rhea" id="RHEA:42692"/>
        <dbReference type="Rhea" id="RHEA-COMP:9584"/>
        <dbReference type="Rhea" id="RHEA-COMP:10183"/>
        <dbReference type="ChEBI" id="CHEBI:15444"/>
        <dbReference type="ChEBI" id="CHEBI:43474"/>
        <dbReference type="ChEBI" id="CHEBI:63576"/>
        <dbReference type="EC" id="2.4.99.16"/>
    </reaction>
</comment>
<feature type="site" description="Transition state stabilizer" evidence="6">
    <location>
        <position position="473"/>
    </location>
</feature>
<dbReference type="PANTHER" id="PTHR47786">
    <property type="entry name" value="ALPHA-1,4-GLUCAN:MALTOSE-1-PHOSPHATE MALTOSYLTRANSFERASE"/>
    <property type="match status" value="1"/>
</dbReference>
<feature type="active site" description="Nucleophile" evidence="6">
    <location>
        <position position="386"/>
    </location>
</feature>
<dbReference type="InterPro" id="IPR021828">
    <property type="entry name" value="GlgE_dom_N/S"/>
</dbReference>
<evidence type="ECO:0000256" key="2">
    <source>
        <dbReference type="ARBA" id="ARBA00022676"/>
    </source>
</evidence>
<keyword evidence="4 6" id="KW-0119">Carbohydrate metabolism</keyword>
<evidence type="ECO:0000313" key="8">
    <source>
        <dbReference type="EMBL" id="KFA88051.1"/>
    </source>
</evidence>
<feature type="binding site" evidence="6">
    <location>
        <position position="315"/>
    </location>
    <ligand>
        <name>alpha-maltose 1-phosphate</name>
        <dbReference type="ChEBI" id="CHEBI:63576"/>
    </ligand>
</feature>
<dbReference type="EC" id="2.4.99.16" evidence="6"/>
<dbReference type="Gene3D" id="2.60.40.10">
    <property type="entry name" value="Immunoglobulins"/>
    <property type="match status" value="1"/>
</dbReference>
<evidence type="ECO:0000256" key="1">
    <source>
        <dbReference type="ARBA" id="ARBA00011738"/>
    </source>
</evidence>
<accession>A0A084SHW6</accession>
<dbReference type="Pfam" id="PF11896">
    <property type="entry name" value="GlgE_dom_N_S"/>
    <property type="match status" value="1"/>
</dbReference>
<dbReference type="Gene3D" id="2.60.40.1180">
    <property type="entry name" value="Golgi alpha-mannosidase II"/>
    <property type="match status" value="1"/>
</dbReference>
<dbReference type="InterPro" id="IPR013780">
    <property type="entry name" value="Glyco_hydro_b"/>
</dbReference>
<reference evidence="8 9" key="1">
    <citation type="submission" date="2014-07" db="EMBL/GenBank/DDBJ databases">
        <title>Draft Genome Sequence of Gephyronic Acid Producer, Cystobacter violaceus Strain Cb vi76.</title>
        <authorList>
            <person name="Stevens D.C."/>
            <person name="Young J."/>
            <person name="Carmichael R."/>
            <person name="Tan J."/>
            <person name="Taylor R.E."/>
        </authorList>
    </citation>
    <scope>NUCLEOTIDE SEQUENCE [LARGE SCALE GENOMIC DNA]</scope>
    <source>
        <strain evidence="8 9">Cb vi76</strain>
    </source>
</reference>
<dbReference type="InterPro" id="IPR013783">
    <property type="entry name" value="Ig-like_fold"/>
</dbReference>
<dbReference type="SUPFAM" id="SSF51445">
    <property type="entry name" value="(Trans)glycosidases"/>
    <property type="match status" value="1"/>
</dbReference>
<dbReference type="Gene3D" id="3.20.20.80">
    <property type="entry name" value="Glycosidases"/>
    <property type="match status" value="1"/>
</dbReference>
<dbReference type="SMART" id="SM00642">
    <property type="entry name" value="Aamy"/>
    <property type="match status" value="1"/>
</dbReference>
<dbReference type="Proteomes" id="UP000028547">
    <property type="component" value="Unassembled WGS sequence"/>
</dbReference>
<dbReference type="InterPro" id="IPR026585">
    <property type="entry name" value="GlgE"/>
</dbReference>
<dbReference type="Gene3D" id="1.20.58.80">
    <property type="entry name" value="Phosphotransferase system, lactose/cellobiose-type IIA subunit"/>
    <property type="match status" value="1"/>
</dbReference>
<evidence type="ECO:0000256" key="5">
    <source>
        <dbReference type="ARBA" id="ARBA00048735"/>
    </source>
</evidence>
<name>A0A084SHW6_9BACT</name>
<evidence type="ECO:0000256" key="6">
    <source>
        <dbReference type="HAMAP-Rule" id="MF_02124"/>
    </source>
</evidence>
<dbReference type="RefSeq" id="WP_043410062.1">
    <property type="nucleotide sequence ID" value="NZ_JPMI01000305.1"/>
</dbReference>
<dbReference type="GO" id="GO:0030979">
    <property type="term" value="P:alpha-glucan biosynthetic process"/>
    <property type="evidence" value="ECO:0007669"/>
    <property type="project" value="UniProtKB-UniRule"/>
</dbReference>
<keyword evidence="3 6" id="KW-0808">Transferase</keyword>
<gene>
    <name evidence="6" type="primary">glgE</name>
    <name evidence="8" type="ORF">Q664_43745</name>
</gene>
<dbReference type="GO" id="GO:0004553">
    <property type="term" value="F:hydrolase activity, hydrolyzing O-glycosyl compounds"/>
    <property type="evidence" value="ECO:0007669"/>
    <property type="project" value="InterPro"/>
</dbReference>
<feature type="binding site" evidence="6">
    <location>
        <position position="255"/>
    </location>
    <ligand>
        <name>alpha-maltose 1-phosphate</name>
        <dbReference type="ChEBI" id="CHEBI:63576"/>
    </ligand>
</feature>
<feature type="binding site" evidence="6">
    <location>
        <position position="350"/>
    </location>
    <ligand>
        <name>alpha-maltose 1-phosphate</name>
        <dbReference type="ChEBI" id="CHEBI:63576"/>
    </ligand>
</feature>
<organism evidence="8 9">
    <name type="scientific">Archangium violaceum Cb vi76</name>
    <dbReference type="NCBI Taxonomy" id="1406225"/>
    <lineage>
        <taxon>Bacteria</taxon>
        <taxon>Pseudomonadati</taxon>
        <taxon>Myxococcota</taxon>
        <taxon>Myxococcia</taxon>
        <taxon>Myxococcales</taxon>
        <taxon>Cystobacterineae</taxon>
        <taxon>Archangiaceae</taxon>
        <taxon>Archangium</taxon>
    </lineage>
</organism>
<dbReference type="Pfam" id="PF00128">
    <property type="entry name" value="Alpha-amylase"/>
    <property type="match status" value="1"/>
</dbReference>
<feature type="binding site" evidence="6">
    <location>
        <position position="387"/>
    </location>
    <ligand>
        <name>alpha-maltose 1-phosphate</name>
        <dbReference type="ChEBI" id="CHEBI:63576"/>
    </ligand>
</feature>
<dbReference type="InterPro" id="IPR049171">
    <property type="entry name" value="GLGE_C"/>
</dbReference>